<keyword evidence="1 2" id="KW-0812">Transmembrane</keyword>
<keyword evidence="1" id="KW-1133">Transmembrane helix</keyword>
<feature type="transmembrane region" description="Helical" evidence="1">
    <location>
        <begin position="23"/>
        <end position="46"/>
    </location>
</feature>
<keyword evidence="3" id="KW-1185">Reference proteome</keyword>
<keyword evidence="1" id="KW-0472">Membrane</keyword>
<sequence length="594" mass="69236">MVKVDKKPYEINRFGLLRLKHQLIIRFGVISLICCLIISLLIILFIQKQVTQRIISDSASYVCSNVDLENERVIKQMVTVLQTSLYNLGQLINDIRQVISDVFITYPNYKFAGIYNVYPTYDLSSSDKEGLSKAQEQLQNCNINVIQQYETSSICIDSVSDIQQTTNEQKQLISYLLELDNNVNSLFSTAFLQERTQRIIVQIYTQQNTQNINIYKSYPASFIDESQSQFNIDSTFYKLQQQNSQKSKRQGNRVFVQGPYDVQVGNQKLQVMSLSVTFKANINIQSTIQEIYFHIRLEMKMKVIDSFVKAHGFRSKSEIIVLNKRGQFVYASDYWHVTSQNQYIFDQNISNFSGLDQTSFQTLIQQETQMKISKLNKEGQTKIYQITPIFIQDQFDPNDQRDFTKIGIEDPVQDSYFTILLYSEEDEMYKVKDKIKNLSLQLENLTVKICVTLSIITIIIVCAVSYAVSTQVDRPLRFLIVVLKQLIMSKTLKQSTLQKISHQIQFQLLQSQYQVKDLLISFNSLIETLIERNFNNKNNNIKPEIIYPLNEFEINYVKQTQNKQNIFDWEYLIDKIQKNCVSFNPQNDISKIQS</sequence>
<reference evidence="3" key="1">
    <citation type="journal article" date="2006" name="PLoS Biol.">
        <title>Macronuclear genome sequence of the ciliate Tetrahymena thermophila, a model eukaryote.</title>
        <authorList>
            <person name="Eisen J.A."/>
            <person name="Coyne R.S."/>
            <person name="Wu M."/>
            <person name="Wu D."/>
            <person name="Thiagarajan M."/>
            <person name="Wortman J.R."/>
            <person name="Badger J.H."/>
            <person name="Ren Q."/>
            <person name="Amedeo P."/>
            <person name="Jones K.M."/>
            <person name="Tallon L.J."/>
            <person name="Delcher A.L."/>
            <person name="Salzberg S.L."/>
            <person name="Silva J.C."/>
            <person name="Haas B.J."/>
            <person name="Majoros W.H."/>
            <person name="Farzad M."/>
            <person name="Carlton J.M."/>
            <person name="Smith R.K. Jr."/>
            <person name="Garg J."/>
            <person name="Pearlman R.E."/>
            <person name="Karrer K.M."/>
            <person name="Sun L."/>
            <person name="Manning G."/>
            <person name="Elde N.C."/>
            <person name="Turkewitz A.P."/>
            <person name="Asai D.J."/>
            <person name="Wilkes D.E."/>
            <person name="Wang Y."/>
            <person name="Cai H."/>
            <person name="Collins K."/>
            <person name="Stewart B.A."/>
            <person name="Lee S.R."/>
            <person name="Wilamowska K."/>
            <person name="Weinberg Z."/>
            <person name="Ruzzo W.L."/>
            <person name="Wloga D."/>
            <person name="Gaertig J."/>
            <person name="Frankel J."/>
            <person name="Tsao C.-C."/>
            <person name="Gorovsky M.A."/>
            <person name="Keeling P.J."/>
            <person name="Waller R.F."/>
            <person name="Patron N.J."/>
            <person name="Cherry J.M."/>
            <person name="Stover N.A."/>
            <person name="Krieger C.J."/>
            <person name="del Toro C."/>
            <person name="Ryder H.F."/>
            <person name="Williamson S.C."/>
            <person name="Barbeau R.A."/>
            <person name="Hamilton E.P."/>
            <person name="Orias E."/>
        </authorList>
    </citation>
    <scope>NUCLEOTIDE SEQUENCE [LARGE SCALE GENOMIC DNA]</scope>
    <source>
        <strain evidence="3">SB210</strain>
    </source>
</reference>
<dbReference type="KEGG" id="tet:TTHERM_00242520"/>
<gene>
    <name evidence="2" type="ORF">TTHERM_00242520</name>
</gene>
<dbReference type="InParanoid" id="I7MAJ8"/>
<accession>I7MAJ8</accession>
<dbReference type="RefSeq" id="XP_001024975.2">
    <property type="nucleotide sequence ID" value="XM_001024975.2"/>
</dbReference>
<dbReference type="EMBL" id="GG662443">
    <property type="protein sequence ID" value="EAS04730.2"/>
    <property type="molecule type" value="Genomic_DNA"/>
</dbReference>
<dbReference type="Proteomes" id="UP000009168">
    <property type="component" value="Unassembled WGS sequence"/>
</dbReference>
<evidence type="ECO:0000256" key="1">
    <source>
        <dbReference type="SAM" id="Phobius"/>
    </source>
</evidence>
<dbReference type="GeneID" id="7845257"/>
<organism evidence="2 3">
    <name type="scientific">Tetrahymena thermophila (strain SB210)</name>
    <dbReference type="NCBI Taxonomy" id="312017"/>
    <lineage>
        <taxon>Eukaryota</taxon>
        <taxon>Sar</taxon>
        <taxon>Alveolata</taxon>
        <taxon>Ciliophora</taxon>
        <taxon>Intramacronucleata</taxon>
        <taxon>Oligohymenophorea</taxon>
        <taxon>Hymenostomatida</taxon>
        <taxon>Tetrahymenina</taxon>
        <taxon>Tetrahymenidae</taxon>
        <taxon>Tetrahymena</taxon>
    </lineage>
</organism>
<feature type="transmembrane region" description="Helical" evidence="1">
    <location>
        <begin position="445"/>
        <end position="468"/>
    </location>
</feature>
<name>I7MAJ8_TETTS</name>
<dbReference type="AlphaFoldDB" id="I7MAJ8"/>
<protein>
    <submittedName>
        <fullName evidence="2">Transmembrane protein, putative</fullName>
    </submittedName>
</protein>
<evidence type="ECO:0000313" key="2">
    <source>
        <dbReference type="EMBL" id="EAS04730.2"/>
    </source>
</evidence>
<evidence type="ECO:0000313" key="3">
    <source>
        <dbReference type="Proteomes" id="UP000009168"/>
    </source>
</evidence>
<proteinExistence type="predicted"/>